<gene>
    <name evidence="2" type="ORF">DAPPUDRAFT_328725</name>
</gene>
<name>E9HEK9_DAPPU</name>
<dbReference type="KEGG" id="dpx:DAPPUDRAFT_328725"/>
<dbReference type="HOGENOM" id="CLU_706489_0_0_1"/>
<keyword evidence="3" id="KW-1185">Reference proteome</keyword>
<evidence type="ECO:0000256" key="1">
    <source>
        <dbReference type="SAM" id="MobiDB-lite"/>
    </source>
</evidence>
<sequence>MDNVAVSDVIDTFYDVREWWNQQATKHEDVKQLAFKKLNKYESQTRIEKWVPDMFLFHYTAKADTFIMNYHGEDVYSYWSLLEDPSTQLDNPTPGHRKIFAKYKNPEKVEAAAKQLIAKTSAIHEQQTCYEELQVFMKKVVPEYFEKCCDPSCKHKGIADSCATPFAACSETTNLIPHLQKELFAPCGVIMASRMVVDFHYHKFISQLIANFSSRSSFIGQGHLLLCREGRLGFPPDLLEKFEKCPVGFEIPSKNVDTKEGEVRSGGGRRRSVEVQEELTCLKNKLLDTVKTDMTRQLFVKHVLKKCEVKTIREMFGEYQCTSSNEWCFKNYSSHSNARTHSLRKHLEENESTEDPDMDRTALEDVSDKKATRKNVLVTDAIKSEISPKNA</sequence>
<protein>
    <submittedName>
        <fullName evidence="2">Uncharacterized protein</fullName>
    </submittedName>
</protein>
<dbReference type="AlphaFoldDB" id="E9HEK9"/>
<reference evidence="2 3" key="1">
    <citation type="journal article" date="2011" name="Science">
        <title>The ecoresponsive genome of Daphnia pulex.</title>
        <authorList>
            <person name="Colbourne J.K."/>
            <person name="Pfrender M.E."/>
            <person name="Gilbert D."/>
            <person name="Thomas W.K."/>
            <person name="Tucker A."/>
            <person name="Oakley T.H."/>
            <person name="Tokishita S."/>
            <person name="Aerts A."/>
            <person name="Arnold G.J."/>
            <person name="Basu M.K."/>
            <person name="Bauer D.J."/>
            <person name="Caceres C.E."/>
            <person name="Carmel L."/>
            <person name="Casola C."/>
            <person name="Choi J.H."/>
            <person name="Detter J.C."/>
            <person name="Dong Q."/>
            <person name="Dusheyko S."/>
            <person name="Eads B.D."/>
            <person name="Frohlich T."/>
            <person name="Geiler-Samerotte K.A."/>
            <person name="Gerlach D."/>
            <person name="Hatcher P."/>
            <person name="Jogdeo S."/>
            <person name="Krijgsveld J."/>
            <person name="Kriventseva E.V."/>
            <person name="Kultz D."/>
            <person name="Laforsch C."/>
            <person name="Lindquist E."/>
            <person name="Lopez J."/>
            <person name="Manak J.R."/>
            <person name="Muller J."/>
            <person name="Pangilinan J."/>
            <person name="Patwardhan R.P."/>
            <person name="Pitluck S."/>
            <person name="Pritham E.J."/>
            <person name="Rechtsteiner A."/>
            <person name="Rho M."/>
            <person name="Rogozin I.B."/>
            <person name="Sakarya O."/>
            <person name="Salamov A."/>
            <person name="Schaack S."/>
            <person name="Shapiro H."/>
            <person name="Shiga Y."/>
            <person name="Skalitzky C."/>
            <person name="Smith Z."/>
            <person name="Souvorov A."/>
            <person name="Sung W."/>
            <person name="Tang Z."/>
            <person name="Tsuchiya D."/>
            <person name="Tu H."/>
            <person name="Vos H."/>
            <person name="Wang M."/>
            <person name="Wolf Y.I."/>
            <person name="Yamagata H."/>
            <person name="Yamada T."/>
            <person name="Ye Y."/>
            <person name="Shaw J.R."/>
            <person name="Andrews J."/>
            <person name="Crease T.J."/>
            <person name="Tang H."/>
            <person name="Lucas S.M."/>
            <person name="Robertson H.M."/>
            <person name="Bork P."/>
            <person name="Koonin E.V."/>
            <person name="Zdobnov E.M."/>
            <person name="Grigoriev I.V."/>
            <person name="Lynch M."/>
            <person name="Boore J.L."/>
        </authorList>
    </citation>
    <scope>NUCLEOTIDE SEQUENCE [LARGE SCALE GENOMIC DNA]</scope>
</reference>
<dbReference type="InParanoid" id="E9HEK9"/>
<dbReference type="Proteomes" id="UP000000305">
    <property type="component" value="Unassembled WGS sequence"/>
</dbReference>
<evidence type="ECO:0000313" key="3">
    <source>
        <dbReference type="Proteomes" id="UP000000305"/>
    </source>
</evidence>
<proteinExistence type="predicted"/>
<organism evidence="2 3">
    <name type="scientific">Daphnia pulex</name>
    <name type="common">Water flea</name>
    <dbReference type="NCBI Taxonomy" id="6669"/>
    <lineage>
        <taxon>Eukaryota</taxon>
        <taxon>Metazoa</taxon>
        <taxon>Ecdysozoa</taxon>
        <taxon>Arthropoda</taxon>
        <taxon>Crustacea</taxon>
        <taxon>Branchiopoda</taxon>
        <taxon>Diplostraca</taxon>
        <taxon>Cladocera</taxon>
        <taxon>Anomopoda</taxon>
        <taxon>Daphniidae</taxon>
        <taxon>Daphnia</taxon>
    </lineage>
</organism>
<feature type="region of interest" description="Disordered" evidence="1">
    <location>
        <begin position="347"/>
        <end position="366"/>
    </location>
</feature>
<dbReference type="OrthoDB" id="439808at2759"/>
<accession>E9HEK9</accession>
<evidence type="ECO:0000313" key="2">
    <source>
        <dbReference type="EMBL" id="EFX69772.1"/>
    </source>
</evidence>
<dbReference type="EMBL" id="GL732630">
    <property type="protein sequence ID" value="EFX69772.1"/>
    <property type="molecule type" value="Genomic_DNA"/>
</dbReference>